<gene>
    <name evidence="5" type="ORF">ZIOFF_020294</name>
</gene>
<dbReference type="EMBL" id="JACMSC010000006">
    <property type="protein sequence ID" value="KAG6516919.1"/>
    <property type="molecule type" value="Genomic_DNA"/>
</dbReference>
<reference evidence="5 6" key="1">
    <citation type="submission" date="2020-08" db="EMBL/GenBank/DDBJ databases">
        <title>Plant Genome Project.</title>
        <authorList>
            <person name="Zhang R.-G."/>
        </authorList>
    </citation>
    <scope>NUCLEOTIDE SEQUENCE [LARGE SCALE GENOMIC DNA]</scope>
    <source>
        <tissue evidence="5">Rhizome</tissue>
    </source>
</reference>
<feature type="compositionally biased region" description="Pro residues" evidence="2">
    <location>
        <begin position="188"/>
        <end position="197"/>
    </location>
</feature>
<dbReference type="InterPro" id="IPR053339">
    <property type="entry name" value="FAS1_domain_protein"/>
</dbReference>
<evidence type="ECO:0000313" key="6">
    <source>
        <dbReference type="Proteomes" id="UP000734854"/>
    </source>
</evidence>
<dbReference type="SMART" id="SM00554">
    <property type="entry name" value="FAS1"/>
    <property type="match status" value="1"/>
</dbReference>
<evidence type="ECO:0000256" key="1">
    <source>
        <dbReference type="ARBA" id="ARBA00007843"/>
    </source>
</evidence>
<dbReference type="InterPro" id="IPR036378">
    <property type="entry name" value="FAS1_dom_sf"/>
</dbReference>
<dbReference type="Gene3D" id="2.30.180.10">
    <property type="entry name" value="FAS1 domain"/>
    <property type="match status" value="1"/>
</dbReference>
<dbReference type="PANTHER" id="PTHR36069:SF1">
    <property type="entry name" value="EXPRESSED PROTEIN"/>
    <property type="match status" value="1"/>
</dbReference>
<protein>
    <recommendedName>
        <fullName evidence="4">FAS1 domain-containing protein</fullName>
    </recommendedName>
</protein>
<dbReference type="Proteomes" id="UP000734854">
    <property type="component" value="Unassembled WGS sequence"/>
</dbReference>
<keyword evidence="6" id="KW-1185">Reference proteome</keyword>
<organism evidence="5 6">
    <name type="scientific">Zingiber officinale</name>
    <name type="common">Ginger</name>
    <name type="synonym">Amomum zingiber</name>
    <dbReference type="NCBI Taxonomy" id="94328"/>
    <lineage>
        <taxon>Eukaryota</taxon>
        <taxon>Viridiplantae</taxon>
        <taxon>Streptophyta</taxon>
        <taxon>Embryophyta</taxon>
        <taxon>Tracheophyta</taxon>
        <taxon>Spermatophyta</taxon>
        <taxon>Magnoliopsida</taxon>
        <taxon>Liliopsida</taxon>
        <taxon>Zingiberales</taxon>
        <taxon>Zingiberaceae</taxon>
        <taxon>Zingiber</taxon>
    </lineage>
</organism>
<accession>A0A8J5LL75</accession>
<feature type="domain" description="FAS1" evidence="4">
    <location>
        <begin position="75"/>
        <end position="171"/>
    </location>
</feature>
<evidence type="ECO:0000256" key="2">
    <source>
        <dbReference type="SAM" id="MobiDB-lite"/>
    </source>
</evidence>
<dbReference type="PANTHER" id="PTHR36069">
    <property type="entry name" value="EXPRESSED PROTEIN-RELATED"/>
    <property type="match status" value="1"/>
</dbReference>
<comment type="caution">
    <text evidence="5">The sequence shown here is derived from an EMBL/GenBank/DDBJ whole genome shotgun (WGS) entry which is preliminary data.</text>
</comment>
<sequence length="244" mass="26294">MATLLFTFTILCLLAEAFSHTLPSSLSNSSLTRPQPVPTFDGGLSLATHEMQRAGYFSFTMLVNMVRDKLPCNATFLVPTDRTLAKLVLSEDKILDFLLAHTIPAPLRFRDLACLPTGTVLPTYLAGNMIEITNRGRREFYLNDTLLVYPDVCIAGFTFRCHGIAAVMLPPQPPQLPPPLTPVSAEPAPAPVLPPPAVASSPGRDVNPGVNPSLATSSSARVGLSMICVAMMQLLAFSMTKNKI</sequence>
<evidence type="ECO:0000259" key="4">
    <source>
        <dbReference type="SMART" id="SM00554"/>
    </source>
</evidence>
<feature type="signal peptide" evidence="3">
    <location>
        <begin position="1"/>
        <end position="19"/>
    </location>
</feature>
<evidence type="ECO:0000256" key="3">
    <source>
        <dbReference type="SAM" id="SignalP"/>
    </source>
</evidence>
<dbReference type="SUPFAM" id="SSF82153">
    <property type="entry name" value="FAS1 domain"/>
    <property type="match status" value="1"/>
</dbReference>
<name>A0A8J5LL75_ZINOF</name>
<dbReference type="AlphaFoldDB" id="A0A8J5LL75"/>
<dbReference type="InterPro" id="IPR000782">
    <property type="entry name" value="FAS1_domain"/>
</dbReference>
<feature type="chain" id="PRO_5035288792" description="FAS1 domain-containing protein" evidence="3">
    <location>
        <begin position="20"/>
        <end position="244"/>
    </location>
</feature>
<proteinExistence type="inferred from homology"/>
<comment type="similarity">
    <text evidence="1">Belongs to the fasciclin-like AGP family.</text>
</comment>
<keyword evidence="3" id="KW-0732">Signal</keyword>
<evidence type="ECO:0000313" key="5">
    <source>
        <dbReference type="EMBL" id="KAG6516919.1"/>
    </source>
</evidence>
<feature type="region of interest" description="Disordered" evidence="2">
    <location>
        <begin position="178"/>
        <end position="212"/>
    </location>
</feature>